<dbReference type="EMBL" id="ABVL01000023">
    <property type="protein sequence ID" value="EDY17136.1"/>
    <property type="molecule type" value="Genomic_DNA"/>
</dbReference>
<gene>
    <name evidence="3" type="ORF">CfE428DRAFT_5318</name>
</gene>
<dbReference type="SUPFAM" id="SSF52540">
    <property type="entry name" value="P-loop containing nucleoside triphosphate hydrolases"/>
    <property type="match status" value="1"/>
</dbReference>
<reference evidence="3 4" key="1">
    <citation type="journal article" date="2011" name="J. Bacteriol.">
        <title>Genome sequence of Chthoniobacter flavus Ellin428, an aerobic heterotrophic soil bacterium.</title>
        <authorList>
            <person name="Kant R."/>
            <person name="van Passel M.W."/>
            <person name="Palva A."/>
            <person name="Lucas S."/>
            <person name="Lapidus A."/>
            <person name="Glavina Del Rio T."/>
            <person name="Dalin E."/>
            <person name="Tice H."/>
            <person name="Bruce D."/>
            <person name="Goodwin L."/>
            <person name="Pitluck S."/>
            <person name="Larimer F.W."/>
            <person name="Land M.L."/>
            <person name="Hauser L."/>
            <person name="Sangwan P."/>
            <person name="de Vos W.M."/>
            <person name="Janssen P.H."/>
            <person name="Smidt H."/>
        </authorList>
    </citation>
    <scope>NUCLEOTIDE SEQUENCE [LARGE SCALE GENOMIC DNA]</scope>
    <source>
        <strain evidence="3 4">Ellin428</strain>
    </source>
</reference>
<dbReference type="Pfam" id="PF20030">
    <property type="entry name" value="bpMoxR"/>
    <property type="match status" value="1"/>
</dbReference>
<dbReference type="InParanoid" id="B4D8S8"/>
<dbReference type="InterPro" id="IPR041538">
    <property type="entry name" value="RavA-like_AAA_lid"/>
</dbReference>
<dbReference type="eggNOG" id="COG0714">
    <property type="taxonomic scope" value="Bacteria"/>
</dbReference>
<comment type="caution">
    <text evidence="3">The sequence shown here is derived from an EMBL/GenBank/DDBJ whole genome shotgun (WGS) entry which is preliminary data.</text>
</comment>
<sequence>MSTSVEHPSALEIARRLHAEVLDPMKQSFVGKDEIVDLLGLCLVGRRKPVPARPSRHGEKRAGFTNFAERMGGHSFRLSAHPLSPRRMNSLAHSISASCARASWSPTPKACWPKASLVFLDELLNANSAILNSLLLALNERLFRRGKESRRMRALMFVGASNHLPEDEALKALFDRFLLRVRSNNVAPEQLIAVLDAGWKQQRAEHLPPATLHFDDVEALQKLLPLVDLTAVRGPYAELVQRIRHAGIVLSDRRAVKLQRLIAASALLCTRMAARLSDLWVLKHIWDTEEQCEVLQSLVNTALGQEAAAGGDHPRSRAGEEADAEHLARDLEAIAAQLPKADATELAYLRDRLGILDGRCQWVADQQQREFLAQKVAELWTQFKR</sequence>
<dbReference type="PANTHER" id="PTHR32204">
    <property type="entry name" value="ATPASE RAVA"/>
    <property type="match status" value="1"/>
</dbReference>
<accession>B4D8S8</accession>
<dbReference type="InterPro" id="IPR045427">
    <property type="entry name" value="MoxR"/>
</dbReference>
<evidence type="ECO:0000313" key="4">
    <source>
        <dbReference type="Proteomes" id="UP000005824"/>
    </source>
</evidence>
<dbReference type="AlphaFoldDB" id="B4D8S8"/>
<dbReference type="InterPro" id="IPR050513">
    <property type="entry name" value="RavA_ATPases"/>
</dbReference>
<evidence type="ECO:0000259" key="2">
    <source>
        <dbReference type="Pfam" id="PF20030"/>
    </source>
</evidence>
<evidence type="ECO:0000313" key="3">
    <source>
        <dbReference type="EMBL" id="EDY17136.1"/>
    </source>
</evidence>
<organism evidence="3 4">
    <name type="scientific">Chthoniobacter flavus Ellin428</name>
    <dbReference type="NCBI Taxonomy" id="497964"/>
    <lineage>
        <taxon>Bacteria</taxon>
        <taxon>Pseudomonadati</taxon>
        <taxon>Verrucomicrobiota</taxon>
        <taxon>Spartobacteria</taxon>
        <taxon>Chthoniobacterales</taxon>
        <taxon>Chthoniobacteraceae</taxon>
        <taxon>Chthoniobacter</taxon>
    </lineage>
</organism>
<name>B4D8S8_9BACT</name>
<proteinExistence type="predicted"/>
<dbReference type="Pfam" id="PF17868">
    <property type="entry name" value="AAA_lid_8"/>
    <property type="match status" value="1"/>
</dbReference>
<dbReference type="STRING" id="497964.CfE428DRAFT_5318"/>
<dbReference type="Proteomes" id="UP000005824">
    <property type="component" value="Unassembled WGS sequence"/>
</dbReference>
<dbReference type="InterPro" id="IPR027417">
    <property type="entry name" value="P-loop_NTPase"/>
</dbReference>
<keyword evidence="4" id="KW-1185">Reference proteome</keyword>
<evidence type="ECO:0000259" key="1">
    <source>
        <dbReference type="Pfam" id="PF17868"/>
    </source>
</evidence>
<dbReference type="PANTHER" id="PTHR32204:SF0">
    <property type="entry name" value="ATPASE RAVA"/>
    <property type="match status" value="1"/>
</dbReference>
<protein>
    <submittedName>
        <fullName evidence="3">Putative ATPase</fullName>
    </submittedName>
</protein>
<feature type="domain" description="ATPase RavA-like AAA lid" evidence="1">
    <location>
        <begin position="243"/>
        <end position="298"/>
    </location>
</feature>
<feature type="domain" description="MoxR" evidence="2">
    <location>
        <begin position="17"/>
        <end position="221"/>
    </location>
</feature>
<dbReference type="Gene3D" id="3.40.50.300">
    <property type="entry name" value="P-loop containing nucleotide triphosphate hydrolases"/>
    <property type="match status" value="1"/>
</dbReference>